<sequence>MESSVGYFSLVEVDRKAETGGSYYSLHFQRKSLGIEDLYEKIACQYFLSDVGLYLVVLENAPYEGVGYKFYLLGKNQEVVDCMYLHYDDEEEFSFMENARLTKDSFLFKKDGKKYKLTIDSAGRVGYRVGELKYRSLADFIKPRKFLSLSMQ</sequence>
<dbReference type="Proteomes" id="UP001455709">
    <property type="component" value="Unassembled WGS sequence"/>
</dbReference>
<proteinExistence type="predicted"/>
<keyword evidence="2" id="KW-1185">Reference proteome</keyword>
<gene>
    <name evidence="1" type="ORF">ABGV49_19700</name>
</gene>
<protein>
    <submittedName>
        <fullName evidence="1">Uncharacterized protein</fullName>
    </submittedName>
</protein>
<dbReference type="RefSeq" id="WP_347371846.1">
    <property type="nucleotide sequence ID" value="NZ_JBDOJC010000001.1"/>
</dbReference>
<reference evidence="1 2" key="1">
    <citation type="submission" date="2024-05" db="EMBL/GenBank/DDBJ databases">
        <authorList>
            <person name="De Oliveira J.P."/>
            <person name="Noriler S.A."/>
            <person name="De Oliveira A.G."/>
            <person name="Sipoli D.S."/>
        </authorList>
    </citation>
    <scope>NUCLEOTIDE SEQUENCE [LARGE SCALE GENOMIC DNA]</scope>
    <source>
        <strain evidence="1 2">LABIM189</strain>
    </source>
</reference>
<organism evidence="1 2">
    <name type="scientific">Chromobacterium vaccinii</name>
    <dbReference type="NCBI Taxonomy" id="1108595"/>
    <lineage>
        <taxon>Bacteria</taxon>
        <taxon>Pseudomonadati</taxon>
        <taxon>Pseudomonadota</taxon>
        <taxon>Betaproteobacteria</taxon>
        <taxon>Neisseriales</taxon>
        <taxon>Chromobacteriaceae</taxon>
        <taxon>Chromobacterium</taxon>
    </lineage>
</organism>
<evidence type="ECO:0000313" key="2">
    <source>
        <dbReference type="Proteomes" id="UP001455709"/>
    </source>
</evidence>
<comment type="caution">
    <text evidence="1">The sequence shown here is derived from an EMBL/GenBank/DDBJ whole genome shotgun (WGS) entry which is preliminary data.</text>
</comment>
<evidence type="ECO:0000313" key="1">
    <source>
        <dbReference type="EMBL" id="MEO2219283.1"/>
    </source>
</evidence>
<accession>A0ABV0FJ97</accession>
<name>A0ABV0FJ97_9NEIS</name>
<dbReference type="EMBL" id="JBDOJC010000001">
    <property type="protein sequence ID" value="MEO2219283.1"/>
    <property type="molecule type" value="Genomic_DNA"/>
</dbReference>